<name>A0A0A6P1I1_9GAMM</name>
<dbReference type="InterPro" id="IPR001387">
    <property type="entry name" value="Cro/C1-type_HTH"/>
</dbReference>
<protein>
    <recommendedName>
        <fullName evidence="1">HTH cro/C1-type domain-containing protein</fullName>
    </recommendedName>
</protein>
<reference evidence="2 3" key="1">
    <citation type="journal article" date="2016" name="Front. Microbiol.">
        <title>Single-Cell (Meta-)Genomics of a Dimorphic Candidatus Thiomargarita nelsonii Reveals Genomic Plasticity.</title>
        <authorList>
            <person name="Flood B.E."/>
            <person name="Fliss P."/>
            <person name="Jones D.S."/>
            <person name="Dick G.J."/>
            <person name="Jain S."/>
            <person name="Kaster A.K."/>
            <person name="Winkel M."/>
            <person name="Mussmann M."/>
            <person name="Bailey J."/>
        </authorList>
    </citation>
    <scope>NUCLEOTIDE SEQUENCE [LARGE SCALE GENOMIC DNA]</scope>
    <source>
        <strain evidence="2">Hydrate Ridge</strain>
    </source>
</reference>
<keyword evidence="3" id="KW-1185">Reference proteome</keyword>
<dbReference type="AlphaFoldDB" id="A0A0A6P1I1"/>
<feature type="domain" description="HTH cro/C1-type" evidence="1">
    <location>
        <begin position="50"/>
        <end position="95"/>
    </location>
</feature>
<gene>
    <name evidence="2" type="ORF">PN36_19090</name>
</gene>
<organism evidence="2 3">
    <name type="scientific">Candidatus Thiomargarita nelsonii</name>
    <dbReference type="NCBI Taxonomy" id="1003181"/>
    <lineage>
        <taxon>Bacteria</taxon>
        <taxon>Pseudomonadati</taxon>
        <taxon>Pseudomonadota</taxon>
        <taxon>Gammaproteobacteria</taxon>
        <taxon>Thiotrichales</taxon>
        <taxon>Thiotrichaceae</taxon>
        <taxon>Thiomargarita</taxon>
    </lineage>
</organism>
<dbReference type="CDD" id="cd00093">
    <property type="entry name" value="HTH_XRE"/>
    <property type="match status" value="1"/>
</dbReference>
<dbReference type="SUPFAM" id="SSF47413">
    <property type="entry name" value="lambda repressor-like DNA-binding domains"/>
    <property type="match status" value="1"/>
</dbReference>
<dbReference type="PROSITE" id="PS50943">
    <property type="entry name" value="HTH_CROC1"/>
    <property type="match status" value="1"/>
</dbReference>
<dbReference type="SMART" id="SM00530">
    <property type="entry name" value="HTH_XRE"/>
    <property type="match status" value="1"/>
</dbReference>
<dbReference type="EMBL" id="JSZA02000077">
    <property type="protein sequence ID" value="KHD04750.1"/>
    <property type="molecule type" value="Genomic_DNA"/>
</dbReference>
<comment type="caution">
    <text evidence="2">The sequence shown here is derived from an EMBL/GenBank/DDBJ whole genome shotgun (WGS) entry which is preliminary data.</text>
</comment>
<dbReference type="Proteomes" id="UP000030428">
    <property type="component" value="Unassembled WGS sequence"/>
</dbReference>
<proteinExistence type="predicted"/>
<dbReference type="InterPro" id="IPR010982">
    <property type="entry name" value="Lambda_DNA-bd_dom_sf"/>
</dbReference>
<sequence length="111" mass="12236">MDQDKQAKLASKGWKIGTVNEFLDLTPAEATYIELRLALSENLKQRRTQLSSSQFAQLLNANPSQIEKLETGEASVSLDFLIRSLLTLGTTVKELADIMVHSQDFAGNPSV</sequence>
<dbReference type="Gene3D" id="1.10.260.40">
    <property type="entry name" value="lambda repressor-like DNA-binding domains"/>
    <property type="match status" value="1"/>
</dbReference>
<dbReference type="GO" id="GO:0003677">
    <property type="term" value="F:DNA binding"/>
    <property type="evidence" value="ECO:0007669"/>
    <property type="project" value="InterPro"/>
</dbReference>
<evidence type="ECO:0000259" key="1">
    <source>
        <dbReference type="PROSITE" id="PS50943"/>
    </source>
</evidence>
<evidence type="ECO:0000313" key="2">
    <source>
        <dbReference type="EMBL" id="KHD04750.1"/>
    </source>
</evidence>
<evidence type="ECO:0000313" key="3">
    <source>
        <dbReference type="Proteomes" id="UP000030428"/>
    </source>
</evidence>
<accession>A0A0A6P1I1</accession>